<dbReference type="Gene3D" id="1.10.10.10">
    <property type="entry name" value="Winged helix-like DNA-binding domain superfamily/Winged helix DNA-binding domain"/>
    <property type="match status" value="1"/>
</dbReference>
<evidence type="ECO:0000259" key="4">
    <source>
        <dbReference type="PROSITE" id="PS50995"/>
    </source>
</evidence>
<sequence length="111" mass="12303">MVSPHEIVLLYLDEHGPVAQTELVHYMGRDRSTVTATLQAMERADLVVRSSSPTDKRATTVALTDHGRETVPRARAAWVELERRTTSPLTADQKNALVEALALIRDTLNQA</sequence>
<dbReference type="GO" id="GO:0003700">
    <property type="term" value="F:DNA-binding transcription factor activity"/>
    <property type="evidence" value="ECO:0007669"/>
    <property type="project" value="InterPro"/>
</dbReference>
<reference evidence="6" key="1">
    <citation type="submission" date="2016-10" db="EMBL/GenBank/DDBJ databases">
        <authorList>
            <person name="Varghese N."/>
            <person name="Submissions S."/>
        </authorList>
    </citation>
    <scope>NUCLEOTIDE SEQUENCE [LARGE SCALE GENOMIC DNA]</scope>
    <source>
        <strain evidence="6">DSM 46732</strain>
    </source>
</reference>
<evidence type="ECO:0000313" key="6">
    <source>
        <dbReference type="Proteomes" id="UP000199497"/>
    </source>
</evidence>
<dbReference type="InterPro" id="IPR036388">
    <property type="entry name" value="WH-like_DNA-bd_sf"/>
</dbReference>
<evidence type="ECO:0000313" key="5">
    <source>
        <dbReference type="EMBL" id="SDP88149.1"/>
    </source>
</evidence>
<dbReference type="GO" id="GO:0003677">
    <property type="term" value="F:DNA binding"/>
    <property type="evidence" value="ECO:0007669"/>
    <property type="project" value="UniProtKB-KW"/>
</dbReference>
<dbReference type="EMBL" id="FNJR01000011">
    <property type="protein sequence ID" value="SDP88149.1"/>
    <property type="molecule type" value="Genomic_DNA"/>
</dbReference>
<feature type="domain" description="HTH marR-type" evidence="4">
    <location>
        <begin position="1"/>
        <end position="106"/>
    </location>
</feature>
<dbReference type="SUPFAM" id="SSF46785">
    <property type="entry name" value="Winged helix' DNA-binding domain"/>
    <property type="match status" value="1"/>
</dbReference>
<gene>
    <name evidence="5" type="ORF">SAMN04487905_111169</name>
</gene>
<evidence type="ECO:0000256" key="1">
    <source>
        <dbReference type="ARBA" id="ARBA00023015"/>
    </source>
</evidence>
<evidence type="ECO:0000256" key="2">
    <source>
        <dbReference type="ARBA" id="ARBA00023125"/>
    </source>
</evidence>
<keyword evidence="6" id="KW-1185">Reference proteome</keyword>
<dbReference type="SMART" id="SM00347">
    <property type="entry name" value="HTH_MARR"/>
    <property type="match status" value="1"/>
</dbReference>
<proteinExistence type="predicted"/>
<dbReference type="STRING" id="405564.SAMN04487905_111169"/>
<dbReference type="InterPro" id="IPR036390">
    <property type="entry name" value="WH_DNA-bd_sf"/>
</dbReference>
<dbReference type="InterPro" id="IPR000835">
    <property type="entry name" value="HTH_MarR-typ"/>
</dbReference>
<dbReference type="Pfam" id="PF01047">
    <property type="entry name" value="MarR"/>
    <property type="match status" value="1"/>
</dbReference>
<keyword evidence="3" id="KW-0804">Transcription</keyword>
<evidence type="ECO:0000256" key="3">
    <source>
        <dbReference type="ARBA" id="ARBA00023163"/>
    </source>
</evidence>
<dbReference type="PROSITE" id="PS50995">
    <property type="entry name" value="HTH_MARR_2"/>
    <property type="match status" value="1"/>
</dbReference>
<name>A0A1H0WBI7_9ACTN</name>
<dbReference type="PANTHER" id="PTHR42756">
    <property type="entry name" value="TRANSCRIPTIONAL REGULATOR, MARR"/>
    <property type="match status" value="1"/>
</dbReference>
<keyword evidence="1" id="KW-0805">Transcription regulation</keyword>
<dbReference type="PRINTS" id="PR00598">
    <property type="entry name" value="HTHMARR"/>
</dbReference>
<keyword evidence="2 5" id="KW-0238">DNA-binding</keyword>
<organism evidence="5 6">
    <name type="scientific">Actinopolyspora xinjiangensis</name>
    <dbReference type="NCBI Taxonomy" id="405564"/>
    <lineage>
        <taxon>Bacteria</taxon>
        <taxon>Bacillati</taxon>
        <taxon>Actinomycetota</taxon>
        <taxon>Actinomycetes</taxon>
        <taxon>Actinopolysporales</taxon>
        <taxon>Actinopolysporaceae</taxon>
        <taxon>Actinopolyspora</taxon>
    </lineage>
</organism>
<dbReference type="PANTHER" id="PTHR42756:SF1">
    <property type="entry name" value="TRANSCRIPTIONAL REPRESSOR OF EMRAB OPERON"/>
    <property type="match status" value="1"/>
</dbReference>
<dbReference type="AlphaFoldDB" id="A0A1H0WBI7"/>
<dbReference type="Proteomes" id="UP000199497">
    <property type="component" value="Unassembled WGS sequence"/>
</dbReference>
<protein>
    <submittedName>
        <fullName evidence="5">DNA-binding transcriptional regulator, MarR family</fullName>
    </submittedName>
</protein>
<accession>A0A1H0WBI7</accession>